<comment type="caution">
    <text evidence="2">The sequence shown here is derived from an EMBL/GenBank/DDBJ whole genome shotgun (WGS) entry which is preliminary data.</text>
</comment>
<evidence type="ECO:0000313" key="3">
    <source>
        <dbReference type="Proteomes" id="UP000721861"/>
    </source>
</evidence>
<protein>
    <recommendedName>
        <fullName evidence="4">Secretion system C-terminal sorting domain-containing protein</fullName>
    </recommendedName>
</protein>
<dbReference type="InterPro" id="IPR025667">
    <property type="entry name" value="SprB_repeat"/>
</dbReference>
<dbReference type="RefSeq" id="WP_212230888.1">
    <property type="nucleotide sequence ID" value="NZ_JAGUCN010000030.1"/>
</dbReference>
<reference evidence="2 3" key="1">
    <citation type="journal article" date="2014" name="Int. J. Syst. Evol. Microbiol.">
        <title>Carboxylicivirga gen. nov. in the family Marinilabiliaceae with two novel species, Carboxylicivirga mesophila sp. nov. and Carboxylicivirga taeanensis sp. nov., and reclassification of Cytophaga fermentans as Saccharicrinis fermentans gen. nov., comb. nov.</title>
        <authorList>
            <person name="Yang S.H."/>
            <person name="Seo H.S."/>
            <person name="Woo J.H."/>
            <person name="Oh H.M."/>
            <person name="Jang H."/>
            <person name="Lee J.H."/>
            <person name="Kim S.J."/>
            <person name="Kwon K.K."/>
        </authorList>
    </citation>
    <scope>NUCLEOTIDE SEQUENCE [LARGE SCALE GENOMIC DNA]</scope>
    <source>
        <strain evidence="2 3">JCM 18290</strain>
    </source>
</reference>
<organism evidence="2 3">
    <name type="scientific">Carboxylicivirga mesophila</name>
    <dbReference type="NCBI Taxonomy" id="1166478"/>
    <lineage>
        <taxon>Bacteria</taxon>
        <taxon>Pseudomonadati</taxon>
        <taxon>Bacteroidota</taxon>
        <taxon>Bacteroidia</taxon>
        <taxon>Marinilabiliales</taxon>
        <taxon>Marinilabiliaceae</taxon>
        <taxon>Carboxylicivirga</taxon>
    </lineage>
</organism>
<name>A0ABS5KEU0_9BACT</name>
<evidence type="ECO:0000313" key="2">
    <source>
        <dbReference type="EMBL" id="MBS2213568.1"/>
    </source>
</evidence>
<keyword evidence="1" id="KW-0732">Signal</keyword>
<sequence>MNSNYISKKHSTLLLFLLAIYLHNPLSLAYGQSADANCDECFNTEIISFNESDNYLTVELQVNADGCSAALSHFTVEIPCGTVTEATNSGNWPMEINSTDATTGIYGLKVDDIQGFGEDGQAASFTLKYTIQYDDDACLEQLKSKLFKVAYKAGTCIAIDEKELVSNKLQASIDASPIICYGSNDGQATVTVTNGTPPYEYAWSNGATTETISNLSPGTYTVIISDAGNETITLEAIITQPEPLRATAQVINTTCGQADGAISTEVSGGIEPYAYSWNTGATTTSLENLSEGSYTLTLTDAGGCIKTFNYSIAAETDLTANISSSYLECYEEGKGSLTAEVSGGTPPYSYLWDNGETTATISDLNSGTHQVTITDANGCSITQKGYVAIKKLNIISNVNNPVCYGDNSGSISIDISNGTEPYDIVWDNGETTATIDGLAGDWYSVTVTDAMGCTRSKYIKVSEPAQINLSAQVNRVSCDEADASMSISVTASGGTPPYQIYHNNELVNDLVVEQEGYYEFTAVDANGCSVTQQILIERPDTGLDATVNIQQPSCSQPLGSVSISVEQGSEPYNTIWSDGYSGLQRTELEPGEYIITIEDAAGCSVSKAITINTFTQPSVTIVVPEQQPTCNSTDNTIWAVVEGATQYNWSITDGGNTWTIQQEQMEELLYSAGEGQVSISLMVQNAEGCEAQDMIILSCTEAPTDGGGENDGNEAINDCENTCFDIQAVEWTKNDNGCYTYKAKVSTDGSCQHDLSHLTIQVDKGYVQTVSNSSNWATELNSTDPTTGIYGFKVDDITGFGHSADAFELEFTICNSHEPQLAFLVAYKAAQCIMRDTLQYNAPAQSLSSMSYPNPFVDQTSITFTPEEDAHAILNIYGVSGELIECIYEGPVKANTKYTFDFRSHSTGSNIYFYQLICGEQSTNGKLIQTAY</sequence>
<gene>
    <name evidence="2" type="ORF">KEM09_19325</name>
</gene>
<feature type="signal peptide" evidence="1">
    <location>
        <begin position="1"/>
        <end position="29"/>
    </location>
</feature>
<dbReference type="EMBL" id="JAGUCN010000030">
    <property type="protein sequence ID" value="MBS2213568.1"/>
    <property type="molecule type" value="Genomic_DNA"/>
</dbReference>
<proteinExistence type="predicted"/>
<accession>A0ABS5KEU0</accession>
<feature type="chain" id="PRO_5045875527" description="Secretion system C-terminal sorting domain-containing protein" evidence="1">
    <location>
        <begin position="30"/>
        <end position="932"/>
    </location>
</feature>
<dbReference type="Gene3D" id="2.60.40.740">
    <property type="match status" value="5"/>
</dbReference>
<evidence type="ECO:0008006" key="4">
    <source>
        <dbReference type="Google" id="ProtNLM"/>
    </source>
</evidence>
<dbReference type="Pfam" id="PF13573">
    <property type="entry name" value="SprB"/>
    <property type="match status" value="4"/>
</dbReference>
<keyword evidence="3" id="KW-1185">Reference proteome</keyword>
<evidence type="ECO:0000256" key="1">
    <source>
        <dbReference type="SAM" id="SignalP"/>
    </source>
</evidence>
<dbReference type="Proteomes" id="UP000721861">
    <property type="component" value="Unassembled WGS sequence"/>
</dbReference>